<evidence type="ECO:0000313" key="1">
    <source>
        <dbReference type="EMBL" id="MDO7844980.1"/>
    </source>
</evidence>
<reference evidence="1" key="1">
    <citation type="submission" date="2023-07" db="EMBL/GenBank/DDBJ databases">
        <authorList>
            <person name="Kim M.K."/>
        </authorList>
    </citation>
    <scope>NUCLEOTIDE SEQUENCE</scope>
    <source>
        <strain evidence="1">M29</strain>
    </source>
</reference>
<dbReference type="EMBL" id="JAUQSX010000001">
    <property type="protein sequence ID" value="MDO7844980.1"/>
    <property type="molecule type" value="Genomic_DNA"/>
</dbReference>
<proteinExistence type="predicted"/>
<name>A0ABT9A564_9BACT</name>
<accession>A0ABT9A564</accession>
<dbReference type="RefSeq" id="WP_305009672.1">
    <property type="nucleotide sequence ID" value="NZ_JAUQSX010000001.1"/>
</dbReference>
<evidence type="ECO:0000313" key="2">
    <source>
        <dbReference type="Proteomes" id="UP001167796"/>
    </source>
</evidence>
<gene>
    <name evidence="1" type="ORF">Q5H92_01315</name>
</gene>
<keyword evidence="2" id="KW-1185">Reference proteome</keyword>
<organism evidence="1 2">
    <name type="scientific">Hymenobacter mellowenesis</name>
    <dbReference type="NCBI Taxonomy" id="3063995"/>
    <lineage>
        <taxon>Bacteria</taxon>
        <taxon>Pseudomonadati</taxon>
        <taxon>Bacteroidota</taxon>
        <taxon>Cytophagia</taxon>
        <taxon>Cytophagales</taxon>
        <taxon>Hymenobacteraceae</taxon>
        <taxon>Hymenobacter</taxon>
    </lineage>
</organism>
<dbReference type="Proteomes" id="UP001167796">
    <property type="component" value="Unassembled WGS sequence"/>
</dbReference>
<protein>
    <submittedName>
        <fullName evidence="1">Uncharacterized protein</fullName>
    </submittedName>
</protein>
<comment type="caution">
    <text evidence="1">The sequence shown here is derived from an EMBL/GenBank/DDBJ whole genome shotgun (WGS) entry which is preliminary data.</text>
</comment>
<sequence length="77" mass="8267">MIFRANSLQPVAAAAGITSRVQLPAAGRLAANPLGLNGRQVLPTEAITRNQARGHMGQQRTQHQVQCRANCMSKANF</sequence>